<accession>A0A842HZQ6</accession>
<keyword evidence="2" id="KW-1185">Reference proteome</keyword>
<organism evidence="1 2">
    <name type="scientific">Parasphingopyxis marina</name>
    <dbReference type="NCBI Taxonomy" id="2761622"/>
    <lineage>
        <taxon>Bacteria</taxon>
        <taxon>Pseudomonadati</taxon>
        <taxon>Pseudomonadota</taxon>
        <taxon>Alphaproteobacteria</taxon>
        <taxon>Sphingomonadales</taxon>
        <taxon>Sphingomonadaceae</taxon>
        <taxon>Parasphingopyxis</taxon>
    </lineage>
</organism>
<dbReference type="SUPFAM" id="SSF54427">
    <property type="entry name" value="NTF2-like"/>
    <property type="match status" value="1"/>
</dbReference>
<sequence>MDFSRIDDIVDALYKAISGPPGGQDWDLERQLYHPDARLVRTRVADDGSPIAFSFDVEGFIEATAPMLADREFHEIETRRRSFRFGNVAQLFSEYEARDAAEDGALLFRGMNMIHLFWDGARWWIMHIIWDNERDGVTLPDAGWYDQA</sequence>
<dbReference type="RefSeq" id="WP_185801706.1">
    <property type="nucleotide sequence ID" value="NZ_JACJVJ010000002.1"/>
</dbReference>
<evidence type="ECO:0000313" key="1">
    <source>
        <dbReference type="EMBL" id="MBC2778452.1"/>
    </source>
</evidence>
<comment type="caution">
    <text evidence="1">The sequence shown here is derived from an EMBL/GenBank/DDBJ whole genome shotgun (WGS) entry which is preliminary data.</text>
</comment>
<reference evidence="1 2" key="1">
    <citation type="submission" date="2020-08" db="EMBL/GenBank/DDBJ databases">
        <title>Draft genome sequence of Parasphingopyxis sp. GrpM-11.</title>
        <authorList>
            <person name="Oh J."/>
            <person name="Roh D.-H."/>
        </authorList>
    </citation>
    <scope>NUCLEOTIDE SEQUENCE [LARGE SCALE GENOMIC DNA]</scope>
    <source>
        <strain evidence="1 2">GrpM-11</strain>
    </source>
</reference>
<protein>
    <recommendedName>
        <fullName evidence="3">SnoaL-like domain-containing protein</fullName>
    </recommendedName>
</protein>
<name>A0A842HZQ6_9SPHN</name>
<dbReference type="Proteomes" id="UP000564378">
    <property type="component" value="Unassembled WGS sequence"/>
</dbReference>
<dbReference type="EMBL" id="JACJVJ010000002">
    <property type="protein sequence ID" value="MBC2778452.1"/>
    <property type="molecule type" value="Genomic_DNA"/>
</dbReference>
<evidence type="ECO:0008006" key="3">
    <source>
        <dbReference type="Google" id="ProtNLM"/>
    </source>
</evidence>
<gene>
    <name evidence="1" type="ORF">H6P80_12570</name>
</gene>
<proteinExistence type="predicted"/>
<dbReference type="InterPro" id="IPR032710">
    <property type="entry name" value="NTF2-like_dom_sf"/>
</dbReference>
<dbReference type="AlphaFoldDB" id="A0A842HZQ6"/>
<evidence type="ECO:0000313" key="2">
    <source>
        <dbReference type="Proteomes" id="UP000564378"/>
    </source>
</evidence>